<evidence type="ECO:0000256" key="2">
    <source>
        <dbReference type="ARBA" id="ARBA00023002"/>
    </source>
</evidence>
<feature type="region of interest" description="Disordered" evidence="6">
    <location>
        <begin position="1"/>
        <end position="35"/>
    </location>
</feature>
<dbReference type="PANTHER" id="PTHR43570">
    <property type="entry name" value="ALDEHYDE DEHYDROGENASE"/>
    <property type="match status" value="1"/>
</dbReference>
<gene>
    <name evidence="8" type="ORF">GCM10010968_11660</name>
</gene>
<comment type="similarity">
    <text evidence="1 3 5">Belongs to the aldehyde dehydrogenase family.</text>
</comment>
<evidence type="ECO:0000313" key="9">
    <source>
        <dbReference type="Proteomes" id="UP000626982"/>
    </source>
</evidence>
<evidence type="ECO:0000259" key="7">
    <source>
        <dbReference type="Pfam" id="PF00171"/>
    </source>
</evidence>
<dbReference type="Gene3D" id="3.40.605.10">
    <property type="entry name" value="Aldehyde Dehydrogenase, Chain A, domain 1"/>
    <property type="match status" value="1"/>
</dbReference>
<dbReference type="PANTHER" id="PTHR43570:SF16">
    <property type="entry name" value="ALDEHYDE DEHYDROGENASE TYPE III, ISOFORM Q"/>
    <property type="match status" value="1"/>
</dbReference>
<name>A0ABQ2KHT9_9MICO</name>
<dbReference type="InterPro" id="IPR029510">
    <property type="entry name" value="Ald_DH_CS_GLU"/>
</dbReference>
<dbReference type="Proteomes" id="UP000626982">
    <property type="component" value="Unassembled WGS sequence"/>
</dbReference>
<dbReference type="PIRSF" id="PIRSF036492">
    <property type="entry name" value="ALDH"/>
    <property type="match status" value="1"/>
</dbReference>
<organism evidence="8 9">
    <name type="scientific">Agrococcus terreus</name>
    <dbReference type="NCBI Taxonomy" id="574649"/>
    <lineage>
        <taxon>Bacteria</taxon>
        <taxon>Bacillati</taxon>
        <taxon>Actinomycetota</taxon>
        <taxon>Actinomycetes</taxon>
        <taxon>Micrococcales</taxon>
        <taxon>Microbacteriaceae</taxon>
        <taxon>Agrococcus</taxon>
    </lineage>
</organism>
<keyword evidence="9" id="KW-1185">Reference proteome</keyword>
<protein>
    <recommendedName>
        <fullName evidence="3">Aldehyde dehydrogenase</fullName>
    </recommendedName>
</protein>
<dbReference type="CDD" id="cd07087">
    <property type="entry name" value="ALDH_F3-13-14_CALDH-like"/>
    <property type="match status" value="1"/>
</dbReference>
<evidence type="ECO:0000256" key="3">
    <source>
        <dbReference type="PIRNR" id="PIRNR036492"/>
    </source>
</evidence>
<evidence type="ECO:0000256" key="4">
    <source>
        <dbReference type="PROSITE-ProRule" id="PRU10007"/>
    </source>
</evidence>
<comment type="caution">
    <text evidence="8">The sequence shown here is derived from an EMBL/GenBank/DDBJ whole genome shotgun (WGS) entry which is preliminary data.</text>
</comment>
<evidence type="ECO:0000256" key="5">
    <source>
        <dbReference type="RuleBase" id="RU003345"/>
    </source>
</evidence>
<accession>A0ABQ2KHT9</accession>
<evidence type="ECO:0000313" key="8">
    <source>
        <dbReference type="EMBL" id="GGN82147.1"/>
    </source>
</evidence>
<feature type="compositionally biased region" description="Polar residues" evidence="6">
    <location>
        <begin position="1"/>
        <end position="11"/>
    </location>
</feature>
<dbReference type="EMBL" id="BMLM01000001">
    <property type="protein sequence ID" value="GGN82147.1"/>
    <property type="molecule type" value="Genomic_DNA"/>
</dbReference>
<dbReference type="InterPro" id="IPR016161">
    <property type="entry name" value="Ald_DH/histidinol_DH"/>
</dbReference>
<dbReference type="SUPFAM" id="SSF53720">
    <property type="entry name" value="ALDH-like"/>
    <property type="match status" value="1"/>
</dbReference>
<proteinExistence type="inferred from homology"/>
<dbReference type="PROSITE" id="PS00687">
    <property type="entry name" value="ALDEHYDE_DEHYDR_GLU"/>
    <property type="match status" value="1"/>
</dbReference>
<evidence type="ECO:0000256" key="6">
    <source>
        <dbReference type="SAM" id="MobiDB-lite"/>
    </source>
</evidence>
<feature type="active site" evidence="4">
    <location>
        <position position="262"/>
    </location>
</feature>
<feature type="domain" description="Aldehyde dehydrogenase" evidence="7">
    <location>
        <begin position="74"/>
        <end position="479"/>
    </location>
</feature>
<dbReference type="Gene3D" id="3.40.309.10">
    <property type="entry name" value="Aldehyde Dehydrogenase, Chain A, domain 2"/>
    <property type="match status" value="1"/>
</dbReference>
<sequence>MGRMSATTRTSPVDDARAEASVEADAPELDATEVDAPGVDAPGVDAPEAATAHPELLGIAAELREAVLGGTTRPRAWREAQLDGVARMLLQNVSLWERALADDLGKSALEAHLTEIGYTAAEARRAKRSLRRWMAPTPVAAPLALQPAVARTVAEPLGVALIIAPWNYPLQLALAPLIGALAAGDAAVVKPSEVAPATSRLLAQLIPAYLDERAVRVVEGDAAATTTLLAERWDLIFYTGNGRVARIVAEAAAKHLTPTILELGGKSPVYVHRSADIPAAARRIAWGKWLNAGQTCVAPDHVLVDREVAGQLVEELRVATAEQLGEARDSDDFGRIVTARHAERLRDLLPGGTAVTGGDVDVRARYVAPTILVDVDESSDLMQEEIFGPLLPVLPIDGVDAFVRRMRGLEKPLALYVFARDGEAIRRVERETTSGGLGINVTVAHVGSAALPFGGVGESGSGAYHGRHSFEAFSHRKAVLSKPTALDTLRLVYPPIPAGRRDLIRRILG</sequence>
<dbReference type="InterPro" id="IPR016162">
    <property type="entry name" value="Ald_DH_N"/>
</dbReference>
<dbReference type="InterPro" id="IPR015590">
    <property type="entry name" value="Aldehyde_DH_dom"/>
</dbReference>
<reference evidence="9" key="1">
    <citation type="journal article" date="2019" name="Int. J. Syst. Evol. Microbiol.">
        <title>The Global Catalogue of Microorganisms (GCM) 10K type strain sequencing project: providing services to taxonomists for standard genome sequencing and annotation.</title>
        <authorList>
            <consortium name="The Broad Institute Genomics Platform"/>
            <consortium name="The Broad Institute Genome Sequencing Center for Infectious Disease"/>
            <person name="Wu L."/>
            <person name="Ma J."/>
        </authorList>
    </citation>
    <scope>NUCLEOTIDE SEQUENCE [LARGE SCALE GENOMIC DNA]</scope>
    <source>
        <strain evidence="9">CGMCC 1.6960</strain>
    </source>
</reference>
<evidence type="ECO:0000256" key="1">
    <source>
        <dbReference type="ARBA" id="ARBA00009986"/>
    </source>
</evidence>
<keyword evidence="2 3" id="KW-0560">Oxidoreductase</keyword>
<dbReference type="InterPro" id="IPR016163">
    <property type="entry name" value="Ald_DH_C"/>
</dbReference>
<dbReference type="InterPro" id="IPR012394">
    <property type="entry name" value="Aldehyde_DH_NAD(P)"/>
</dbReference>
<dbReference type="Pfam" id="PF00171">
    <property type="entry name" value="Aldedh"/>
    <property type="match status" value="1"/>
</dbReference>